<comment type="caution">
    <text evidence="2">The sequence shown here is derived from an EMBL/GenBank/DDBJ whole genome shotgun (WGS) entry which is preliminary data.</text>
</comment>
<feature type="transmembrane region" description="Helical" evidence="1">
    <location>
        <begin position="59"/>
        <end position="81"/>
    </location>
</feature>
<reference evidence="2 3" key="1">
    <citation type="submission" date="2017-04" db="EMBL/GenBank/DDBJ databases">
        <title>A new member of the family Flavobacteriaceae isolated from ascidians.</title>
        <authorList>
            <person name="Chen L."/>
        </authorList>
    </citation>
    <scope>NUCLEOTIDE SEQUENCE [LARGE SCALE GENOMIC DNA]</scope>
    <source>
        <strain evidence="2 3">HQA918</strain>
    </source>
</reference>
<evidence type="ECO:0000256" key="1">
    <source>
        <dbReference type="SAM" id="Phobius"/>
    </source>
</evidence>
<keyword evidence="1" id="KW-1133">Transmembrane helix</keyword>
<dbReference type="OrthoDB" id="9781927at2"/>
<dbReference type="Proteomes" id="UP000219559">
    <property type="component" value="Unassembled WGS sequence"/>
</dbReference>
<dbReference type="GO" id="GO:0016787">
    <property type="term" value="F:hydrolase activity"/>
    <property type="evidence" value="ECO:0007669"/>
    <property type="project" value="UniProtKB-KW"/>
</dbReference>
<protein>
    <submittedName>
        <fullName evidence="2">Metal-dependent hydrolase</fullName>
    </submittedName>
</protein>
<feature type="transmembrane region" description="Helical" evidence="1">
    <location>
        <begin position="158"/>
        <end position="177"/>
    </location>
</feature>
<organism evidence="2 3">
    <name type="scientific">Sediminicola luteus</name>
    <dbReference type="NCBI Taxonomy" id="319238"/>
    <lineage>
        <taxon>Bacteria</taxon>
        <taxon>Pseudomonadati</taxon>
        <taxon>Bacteroidota</taxon>
        <taxon>Flavobacteriia</taxon>
        <taxon>Flavobacteriales</taxon>
        <taxon>Flavobacteriaceae</taxon>
        <taxon>Sediminicola</taxon>
    </lineage>
</organism>
<keyword evidence="1" id="KW-0812">Transmembrane</keyword>
<evidence type="ECO:0000313" key="2">
    <source>
        <dbReference type="EMBL" id="PCE62686.1"/>
    </source>
</evidence>
<dbReference type="InterPro" id="IPR053170">
    <property type="entry name" value="Transcription_regulator"/>
</dbReference>
<dbReference type="EMBL" id="NBWU01000008">
    <property type="protein sequence ID" value="PCE62686.1"/>
    <property type="molecule type" value="Genomic_DNA"/>
</dbReference>
<keyword evidence="2" id="KW-0378">Hydrolase</keyword>
<keyword evidence="3" id="KW-1185">Reference proteome</keyword>
<keyword evidence="1" id="KW-0472">Membrane</keyword>
<dbReference type="PANTHER" id="PTHR40031:SF1">
    <property type="entry name" value="MEMBRANE-BOUND METAL-DEPENDENT HYDROLASE"/>
    <property type="match status" value="1"/>
</dbReference>
<gene>
    <name evidence="2" type="ORF">B7P33_18665</name>
</gene>
<dbReference type="Pfam" id="PF04307">
    <property type="entry name" value="YdjM"/>
    <property type="match status" value="1"/>
</dbReference>
<dbReference type="RefSeq" id="WP_097443771.1">
    <property type="nucleotide sequence ID" value="NZ_NBWU01000008.1"/>
</dbReference>
<evidence type="ECO:0000313" key="3">
    <source>
        <dbReference type="Proteomes" id="UP000219559"/>
    </source>
</evidence>
<sequence length="336" mass="38600">MDSLTQIVLGASVAEISLGRKIGNKAILWGAIAGTIPDLDVLARQFTDTLGAVEFHRGITHSLVFCLVLAPILGWLVSRIYRKKEATVKEWSLLFFWALVTHPLLDAHTTWGTQFFWPMDLRLAYKNIFVIDPLYTLPFLTCLLLAMRLKRTHPKRQFYARLGLWLSTAYLLVTLVIKLSMLQVFKAQLEAQQLTYTDISVKPTPFNSILWSANVATEDHYLIGYYSFFDADEQIRFSSYPKNHDLGQKLPETIELNRLINISEGWYILEQGPQESLRFHDLRFGMLSSDPAEKKFAFTYALQPKGDAVLVTEIPRNREDAPRILSSLWHRIWGNH</sequence>
<dbReference type="InterPro" id="IPR007404">
    <property type="entry name" value="YdjM-like"/>
</dbReference>
<proteinExistence type="predicted"/>
<name>A0A2A4G3Z9_9FLAO</name>
<dbReference type="AlphaFoldDB" id="A0A2A4G3Z9"/>
<feature type="transmembrane region" description="Helical" evidence="1">
    <location>
        <begin position="123"/>
        <end position="146"/>
    </location>
</feature>
<dbReference type="PANTHER" id="PTHR40031">
    <property type="entry name" value="HYPOTHETICAL MEMBRANE SPANNING PROTEIN"/>
    <property type="match status" value="1"/>
</dbReference>
<accession>A0A2A4G3Z9</accession>
<feature type="transmembrane region" description="Helical" evidence="1">
    <location>
        <begin position="93"/>
        <end position="111"/>
    </location>
</feature>